<keyword evidence="1" id="KW-0732">Signal</keyword>
<name>A0A317C4D3_9GAMM</name>
<sequence length="196" mass="21806">MKPLYKITAMLSLLVLSTNSFATTPTDQYIDPAKIVGFIAGDWNNDGGKDHAILVSPNNNFDEDVGLYLFLEDNRNTPQLALFKPNLAWSGSMWGNIPSLALTAGGSLQVLSQNQAIGRNRWSQILTIAYRNKAFVVAGYTYESRDTLDLSYKLDCDVNLLTGKGVKNKKPFKNKAQAIKLVDWTEKSIPKQCQEE</sequence>
<proteinExistence type="predicted"/>
<reference evidence="2 3" key="1">
    <citation type="submission" date="2018-05" db="EMBL/GenBank/DDBJ databases">
        <title>Leucothrix arctica sp. nov., isolated from Arctic seawater.</title>
        <authorList>
            <person name="Choi A."/>
            <person name="Baek K."/>
        </authorList>
    </citation>
    <scope>NUCLEOTIDE SEQUENCE [LARGE SCALE GENOMIC DNA]</scope>
    <source>
        <strain evidence="2 3">IMCC9719</strain>
    </source>
</reference>
<evidence type="ECO:0000256" key="1">
    <source>
        <dbReference type="SAM" id="SignalP"/>
    </source>
</evidence>
<evidence type="ECO:0000313" key="3">
    <source>
        <dbReference type="Proteomes" id="UP000245506"/>
    </source>
</evidence>
<feature type="signal peptide" evidence="1">
    <location>
        <begin position="1"/>
        <end position="22"/>
    </location>
</feature>
<dbReference type="AlphaFoldDB" id="A0A317C4D3"/>
<dbReference type="OrthoDB" id="9804182at2"/>
<evidence type="ECO:0000313" key="2">
    <source>
        <dbReference type="EMBL" id="PWQ93546.1"/>
    </source>
</evidence>
<protein>
    <submittedName>
        <fullName evidence="2">Uncharacterized protein</fullName>
    </submittedName>
</protein>
<dbReference type="Proteomes" id="UP000245506">
    <property type="component" value="Unassembled WGS sequence"/>
</dbReference>
<organism evidence="2 3">
    <name type="scientific">Leucothrix arctica</name>
    <dbReference type="NCBI Taxonomy" id="1481894"/>
    <lineage>
        <taxon>Bacteria</taxon>
        <taxon>Pseudomonadati</taxon>
        <taxon>Pseudomonadota</taxon>
        <taxon>Gammaproteobacteria</taxon>
        <taxon>Thiotrichales</taxon>
        <taxon>Thiotrichaceae</taxon>
        <taxon>Leucothrix</taxon>
    </lineage>
</organism>
<dbReference type="RefSeq" id="WP_109825443.1">
    <property type="nucleotide sequence ID" value="NZ_QGKL01000042.1"/>
</dbReference>
<keyword evidence="3" id="KW-1185">Reference proteome</keyword>
<comment type="caution">
    <text evidence="2">The sequence shown here is derived from an EMBL/GenBank/DDBJ whole genome shotgun (WGS) entry which is preliminary data.</text>
</comment>
<feature type="chain" id="PRO_5016437373" evidence="1">
    <location>
        <begin position="23"/>
        <end position="196"/>
    </location>
</feature>
<accession>A0A317C4D3</accession>
<dbReference type="EMBL" id="QGKL01000042">
    <property type="protein sequence ID" value="PWQ93546.1"/>
    <property type="molecule type" value="Genomic_DNA"/>
</dbReference>
<gene>
    <name evidence="2" type="ORF">DKT75_18175</name>
</gene>